<accession>A0A8T1KTB5</accession>
<dbReference type="EMBL" id="RCMK01000008">
    <property type="protein sequence ID" value="KAG2955005.1"/>
    <property type="molecule type" value="Genomic_DNA"/>
</dbReference>
<protein>
    <submittedName>
        <fullName evidence="1">Uncharacterized protein</fullName>
    </submittedName>
</protein>
<evidence type="ECO:0000313" key="1">
    <source>
        <dbReference type="EMBL" id="KAG2955005.1"/>
    </source>
</evidence>
<reference evidence="1" key="1">
    <citation type="submission" date="2018-10" db="EMBL/GenBank/DDBJ databases">
        <title>Effector identification in a new, highly contiguous assembly of the strawberry crown rot pathogen Phytophthora cactorum.</title>
        <authorList>
            <person name="Armitage A.D."/>
            <person name="Nellist C.F."/>
            <person name="Bates H."/>
            <person name="Vickerstaff R.J."/>
            <person name="Harrison R.J."/>
        </authorList>
    </citation>
    <scope>NUCLEOTIDE SEQUENCE</scope>
    <source>
        <strain evidence="1">4040</strain>
    </source>
</reference>
<proteinExistence type="predicted"/>
<organism evidence="1 2">
    <name type="scientific">Phytophthora cactorum</name>
    <dbReference type="NCBI Taxonomy" id="29920"/>
    <lineage>
        <taxon>Eukaryota</taxon>
        <taxon>Sar</taxon>
        <taxon>Stramenopiles</taxon>
        <taxon>Oomycota</taxon>
        <taxon>Peronosporomycetes</taxon>
        <taxon>Peronosporales</taxon>
        <taxon>Peronosporaceae</taxon>
        <taxon>Phytophthora</taxon>
    </lineage>
</organism>
<dbReference type="AlphaFoldDB" id="A0A8T1KTB5"/>
<name>A0A8T1KTB5_9STRA</name>
<comment type="caution">
    <text evidence="1">The sequence shown here is derived from an EMBL/GenBank/DDBJ whole genome shotgun (WGS) entry which is preliminary data.</text>
</comment>
<evidence type="ECO:0000313" key="2">
    <source>
        <dbReference type="Proteomes" id="UP000736787"/>
    </source>
</evidence>
<dbReference type="Proteomes" id="UP000736787">
    <property type="component" value="Unassembled WGS sequence"/>
</dbReference>
<gene>
    <name evidence="1" type="ORF">PC117_g759</name>
</gene>
<sequence length="107" mass="11672">MPAPVSCPSYTTVYLPHEQDRFVLPLCTSPQRHRAARKYASTAVDLTVRLLILSVVRVVHVYIRLRICPPRSSSACSPCPIGDRFLSPTAFFFLATAGTGECTGGTC</sequence>